<sequence length="91" mass="9740">MRTLLSCLAALLFIGAVLTGPTQAATLDDEDLQRIERLVDKSVAKRLAPVQRSLAMMRDQGVTPTEVAGGIGYIVGIGGLLAYAASRRRRD</sequence>
<dbReference type="STRING" id="1121449.SAMN02745704_02097"/>
<name>A0A1T4XFD4_9BACT</name>
<keyword evidence="1" id="KW-1133">Transmembrane helix</keyword>
<evidence type="ECO:0000313" key="4">
    <source>
        <dbReference type="Proteomes" id="UP000190027"/>
    </source>
</evidence>
<evidence type="ECO:0000313" key="3">
    <source>
        <dbReference type="EMBL" id="SKA88266.1"/>
    </source>
</evidence>
<keyword evidence="1" id="KW-0472">Membrane</keyword>
<dbReference type="OrthoDB" id="9959789at2"/>
<accession>A0A1T4XFD4</accession>
<feature type="chain" id="PRO_5012572143" evidence="2">
    <location>
        <begin position="25"/>
        <end position="91"/>
    </location>
</feature>
<keyword evidence="1" id="KW-0812">Transmembrane</keyword>
<keyword evidence="2" id="KW-0732">Signal</keyword>
<reference evidence="3 4" key="1">
    <citation type="submission" date="2017-02" db="EMBL/GenBank/DDBJ databases">
        <authorList>
            <person name="Peterson S.W."/>
        </authorList>
    </citation>
    <scope>NUCLEOTIDE SEQUENCE [LARGE SCALE GENOMIC DNA]</scope>
    <source>
        <strain evidence="3 4">DSM 16080</strain>
    </source>
</reference>
<dbReference type="EMBL" id="FUYC01000010">
    <property type="protein sequence ID" value="SKA88266.1"/>
    <property type="molecule type" value="Genomic_DNA"/>
</dbReference>
<dbReference type="AlphaFoldDB" id="A0A1T4XFD4"/>
<evidence type="ECO:0000256" key="1">
    <source>
        <dbReference type="SAM" id="Phobius"/>
    </source>
</evidence>
<evidence type="ECO:0000256" key="2">
    <source>
        <dbReference type="SAM" id="SignalP"/>
    </source>
</evidence>
<dbReference type="RefSeq" id="WP_078717649.1">
    <property type="nucleotide sequence ID" value="NZ_FUYC01000010.1"/>
</dbReference>
<feature type="transmembrane region" description="Helical" evidence="1">
    <location>
        <begin position="67"/>
        <end position="85"/>
    </location>
</feature>
<keyword evidence="4" id="KW-1185">Reference proteome</keyword>
<gene>
    <name evidence="3" type="ORF">SAMN02745704_02097</name>
</gene>
<feature type="signal peptide" evidence="2">
    <location>
        <begin position="1"/>
        <end position="24"/>
    </location>
</feature>
<dbReference type="Proteomes" id="UP000190027">
    <property type="component" value="Unassembled WGS sequence"/>
</dbReference>
<protein>
    <submittedName>
        <fullName evidence="3">Nickel transport protein</fullName>
    </submittedName>
</protein>
<proteinExistence type="predicted"/>
<organism evidence="3 4">
    <name type="scientific">Paucidesulfovibrio gracilis DSM 16080</name>
    <dbReference type="NCBI Taxonomy" id="1121449"/>
    <lineage>
        <taxon>Bacteria</taxon>
        <taxon>Pseudomonadati</taxon>
        <taxon>Thermodesulfobacteriota</taxon>
        <taxon>Desulfovibrionia</taxon>
        <taxon>Desulfovibrionales</taxon>
        <taxon>Desulfovibrionaceae</taxon>
        <taxon>Paucidesulfovibrio</taxon>
    </lineage>
</organism>